<reference evidence="2 3" key="1">
    <citation type="submission" date="2014-06" db="EMBL/GenBank/DDBJ databases">
        <authorList>
            <consortium name="DOE Joint Genome Institute"/>
            <person name="Kuo A."/>
            <person name="Kohler A."/>
            <person name="Nagy L.G."/>
            <person name="Floudas D."/>
            <person name="Copeland A."/>
            <person name="Barry K.W."/>
            <person name="Cichocki N."/>
            <person name="Veneault-Fourrey C."/>
            <person name="LaButti K."/>
            <person name="Lindquist E.A."/>
            <person name="Lipzen A."/>
            <person name="Lundell T."/>
            <person name="Morin E."/>
            <person name="Murat C."/>
            <person name="Sun H."/>
            <person name="Tunlid A."/>
            <person name="Henrissat B."/>
            <person name="Grigoriev I.V."/>
            <person name="Hibbett D.S."/>
            <person name="Martin F."/>
            <person name="Nordberg H.P."/>
            <person name="Cantor M.N."/>
            <person name="Hua S.X."/>
        </authorList>
    </citation>
    <scope>NUCLEOTIDE SEQUENCE [LARGE SCALE GENOMIC DNA]</scope>
    <source>
        <strain evidence="2 3">ATCC 200175</strain>
    </source>
</reference>
<dbReference type="HOGENOM" id="CLU_2109786_0_0_1"/>
<feature type="compositionally biased region" description="Low complexity" evidence="1">
    <location>
        <begin position="88"/>
        <end position="100"/>
    </location>
</feature>
<dbReference type="EMBL" id="KN820999">
    <property type="protein sequence ID" value="KIJ05404.1"/>
    <property type="molecule type" value="Genomic_DNA"/>
</dbReference>
<evidence type="ECO:0000313" key="3">
    <source>
        <dbReference type="Proteomes" id="UP000053647"/>
    </source>
</evidence>
<evidence type="ECO:0000313" key="2">
    <source>
        <dbReference type="EMBL" id="KIJ05404.1"/>
    </source>
</evidence>
<keyword evidence="3" id="KW-1185">Reference proteome</keyword>
<proteinExistence type="predicted"/>
<gene>
    <name evidence="2" type="ORF">PAXINDRAFT_21330</name>
</gene>
<evidence type="ECO:0000256" key="1">
    <source>
        <dbReference type="SAM" id="MobiDB-lite"/>
    </source>
</evidence>
<feature type="region of interest" description="Disordered" evidence="1">
    <location>
        <begin position="38"/>
        <end position="115"/>
    </location>
</feature>
<accession>A0A0C9SM19</accession>
<feature type="compositionally biased region" description="Polar residues" evidence="1">
    <location>
        <begin position="76"/>
        <end position="87"/>
    </location>
</feature>
<feature type="compositionally biased region" description="Basic residues" evidence="1">
    <location>
        <begin position="59"/>
        <end position="75"/>
    </location>
</feature>
<name>A0A0C9SM19_PAXIN</name>
<organism evidence="2 3">
    <name type="scientific">Paxillus involutus ATCC 200175</name>
    <dbReference type="NCBI Taxonomy" id="664439"/>
    <lineage>
        <taxon>Eukaryota</taxon>
        <taxon>Fungi</taxon>
        <taxon>Dikarya</taxon>
        <taxon>Basidiomycota</taxon>
        <taxon>Agaricomycotina</taxon>
        <taxon>Agaricomycetes</taxon>
        <taxon>Agaricomycetidae</taxon>
        <taxon>Boletales</taxon>
        <taxon>Paxilineae</taxon>
        <taxon>Paxillaceae</taxon>
        <taxon>Paxillus</taxon>
    </lineage>
</organism>
<sequence>MNTLVQKHAATYMVVVSSTAHTYGLQASVRWVVPNVNAGLATTGPRTTGRPQGEEITRRQKSGGKRTPQKRHHQVSNKATTTWTCTYSLNSSPSLSLPARSRSHFGTAKAKTTRP</sequence>
<feature type="compositionally biased region" description="Low complexity" evidence="1">
    <location>
        <begin position="42"/>
        <end position="51"/>
    </location>
</feature>
<dbReference type="Proteomes" id="UP000053647">
    <property type="component" value="Unassembled WGS sequence"/>
</dbReference>
<protein>
    <submittedName>
        <fullName evidence="2">Uncharacterized protein</fullName>
    </submittedName>
</protein>
<reference evidence="3" key="2">
    <citation type="submission" date="2015-01" db="EMBL/GenBank/DDBJ databases">
        <title>Evolutionary Origins and Diversification of the Mycorrhizal Mutualists.</title>
        <authorList>
            <consortium name="DOE Joint Genome Institute"/>
            <consortium name="Mycorrhizal Genomics Consortium"/>
            <person name="Kohler A."/>
            <person name="Kuo A."/>
            <person name="Nagy L.G."/>
            <person name="Floudas D."/>
            <person name="Copeland A."/>
            <person name="Barry K.W."/>
            <person name="Cichocki N."/>
            <person name="Veneault-Fourrey C."/>
            <person name="LaButti K."/>
            <person name="Lindquist E.A."/>
            <person name="Lipzen A."/>
            <person name="Lundell T."/>
            <person name="Morin E."/>
            <person name="Murat C."/>
            <person name="Riley R."/>
            <person name="Ohm R."/>
            <person name="Sun H."/>
            <person name="Tunlid A."/>
            <person name="Henrissat B."/>
            <person name="Grigoriev I.V."/>
            <person name="Hibbett D.S."/>
            <person name="Martin F."/>
        </authorList>
    </citation>
    <scope>NUCLEOTIDE SEQUENCE [LARGE SCALE GENOMIC DNA]</scope>
    <source>
        <strain evidence="3">ATCC 200175</strain>
    </source>
</reference>
<dbReference type="AlphaFoldDB" id="A0A0C9SM19"/>